<organism evidence="9 10">
    <name type="scientific">Desulfuribacillus alkaliarsenatis</name>
    <dbReference type="NCBI Taxonomy" id="766136"/>
    <lineage>
        <taxon>Bacteria</taxon>
        <taxon>Bacillati</taxon>
        <taxon>Bacillota</taxon>
        <taxon>Desulfuribacillia</taxon>
        <taxon>Desulfuribacillales</taxon>
        <taxon>Desulfuribacillaceae</taxon>
        <taxon>Desulfuribacillus</taxon>
    </lineage>
</organism>
<dbReference type="SUPFAM" id="SSF53850">
    <property type="entry name" value="Periplasmic binding protein-like II"/>
    <property type="match status" value="1"/>
</dbReference>
<keyword evidence="8" id="KW-0472">Membrane</keyword>
<accession>A0A1E5G4Z5</accession>
<dbReference type="STRING" id="766136.BHF68_00770"/>
<evidence type="ECO:0000313" key="9">
    <source>
        <dbReference type="EMBL" id="OEF98251.1"/>
    </source>
</evidence>
<evidence type="ECO:0000256" key="6">
    <source>
        <dbReference type="ARBA" id="ARBA00022519"/>
    </source>
</evidence>
<dbReference type="NCBIfam" id="TIGR01728">
    <property type="entry name" value="SsuA_fam"/>
    <property type="match status" value="1"/>
</dbReference>
<dbReference type="InterPro" id="IPR010067">
    <property type="entry name" value="ABC_SsuA_sub-bd"/>
</dbReference>
<dbReference type="OrthoDB" id="506341at2"/>
<dbReference type="GO" id="GO:0042626">
    <property type="term" value="F:ATPase-coupled transmembrane transporter activity"/>
    <property type="evidence" value="ECO:0007669"/>
    <property type="project" value="InterPro"/>
</dbReference>
<dbReference type="PANTHER" id="PTHR30024">
    <property type="entry name" value="ALIPHATIC SULFONATES-BINDING PROTEIN-RELATED"/>
    <property type="match status" value="1"/>
</dbReference>
<dbReference type="PROSITE" id="PS51257">
    <property type="entry name" value="PROKAR_LIPOPROTEIN"/>
    <property type="match status" value="1"/>
</dbReference>
<evidence type="ECO:0000256" key="8">
    <source>
        <dbReference type="ARBA" id="ARBA00023136"/>
    </source>
</evidence>
<evidence type="ECO:0000256" key="3">
    <source>
        <dbReference type="ARBA" id="ARBA00010742"/>
    </source>
</evidence>
<dbReference type="Pfam" id="PF13379">
    <property type="entry name" value="NMT1_2"/>
    <property type="match status" value="1"/>
</dbReference>
<comment type="caution">
    <text evidence="9">The sequence shown here is derived from an EMBL/GenBank/DDBJ whole genome shotgun (WGS) entry which is preliminary data.</text>
</comment>
<protein>
    <recommendedName>
        <fullName evidence="11">Aliphatic sulfonate ABC transporter substrate-binding protein</fullName>
    </recommendedName>
</protein>
<evidence type="ECO:0000256" key="2">
    <source>
        <dbReference type="ARBA" id="ARBA00004533"/>
    </source>
</evidence>
<dbReference type="Proteomes" id="UP000094296">
    <property type="component" value="Unassembled WGS sequence"/>
</dbReference>
<evidence type="ECO:0000256" key="1">
    <source>
        <dbReference type="ARBA" id="ARBA00004418"/>
    </source>
</evidence>
<dbReference type="PANTHER" id="PTHR30024:SF47">
    <property type="entry name" value="TAURINE-BINDING PERIPLASMIC PROTEIN"/>
    <property type="match status" value="1"/>
</dbReference>
<keyword evidence="7" id="KW-0732">Signal</keyword>
<dbReference type="Gene3D" id="3.40.190.10">
    <property type="entry name" value="Periplasmic binding protein-like II"/>
    <property type="match status" value="2"/>
</dbReference>
<keyword evidence="4" id="KW-0813">Transport</keyword>
<dbReference type="EMBL" id="MIJE01000001">
    <property type="protein sequence ID" value="OEF98251.1"/>
    <property type="molecule type" value="Genomic_DNA"/>
</dbReference>
<dbReference type="InterPro" id="IPR044527">
    <property type="entry name" value="NrtA/CpmA_ABC-bd_dom"/>
</dbReference>
<dbReference type="CDD" id="cd13553">
    <property type="entry name" value="PBP2_NrtA_CpmA_like"/>
    <property type="match status" value="1"/>
</dbReference>
<reference evidence="9 10" key="1">
    <citation type="submission" date="2016-09" db="EMBL/GenBank/DDBJ databases">
        <title>Draft genome sequence for the type strain of Desulfuribacillus alkaliarsenatis AHT28, an obligately anaerobic, sulfidogenic bacterium isolated from Russian soda lake sediments.</title>
        <authorList>
            <person name="Abin C.A."/>
            <person name="Hollibaugh J.T."/>
        </authorList>
    </citation>
    <scope>NUCLEOTIDE SEQUENCE [LARGE SCALE GENOMIC DNA]</scope>
    <source>
        <strain evidence="9 10">AHT28</strain>
    </source>
</reference>
<proteinExistence type="inferred from homology"/>
<dbReference type="AlphaFoldDB" id="A0A1E5G4Z5"/>
<evidence type="ECO:0008006" key="11">
    <source>
        <dbReference type="Google" id="ProtNLM"/>
    </source>
</evidence>
<evidence type="ECO:0000256" key="5">
    <source>
        <dbReference type="ARBA" id="ARBA00022475"/>
    </source>
</evidence>
<keyword evidence="5" id="KW-1003">Cell membrane</keyword>
<dbReference type="RefSeq" id="WP_069641743.1">
    <property type="nucleotide sequence ID" value="NZ_MIJE01000001.1"/>
</dbReference>
<keyword evidence="6" id="KW-0997">Cell inner membrane</keyword>
<evidence type="ECO:0000256" key="7">
    <source>
        <dbReference type="ARBA" id="ARBA00022729"/>
    </source>
</evidence>
<evidence type="ECO:0000313" key="10">
    <source>
        <dbReference type="Proteomes" id="UP000094296"/>
    </source>
</evidence>
<evidence type="ECO:0000256" key="4">
    <source>
        <dbReference type="ARBA" id="ARBA00022448"/>
    </source>
</evidence>
<dbReference type="GO" id="GO:0042597">
    <property type="term" value="C:periplasmic space"/>
    <property type="evidence" value="ECO:0007669"/>
    <property type="project" value="UniProtKB-SubCell"/>
</dbReference>
<name>A0A1E5G4Z5_9FIRM</name>
<dbReference type="GO" id="GO:0005886">
    <property type="term" value="C:plasma membrane"/>
    <property type="evidence" value="ECO:0007669"/>
    <property type="project" value="UniProtKB-SubCell"/>
</dbReference>
<comment type="similarity">
    <text evidence="3">Belongs to the bacterial solute-binding protein SsuA/TauA family.</text>
</comment>
<sequence length="329" mass="35936">MKNRYLSITVLLIVVLFISACSQSSETDSSQQLSIGYFPNVTHAPAMVGIEAGIFADHFPELDLSYQTFAVGNLLMDALATGKIDIGYVGPGPVINRYLQGAKVQILAGASNGGMLLVANPATDINTTADLAGNIVATQAIGDSRDIMLRHLLSENNLALEQQGGTVRHRIQGAATIQSAFSQQQLDAAMAPEPWGSLLEQNGARVMLDWNEFPYAGQVPATIIVTSESYARNNPDIIEKFLQAHKETIIYIEQNKEESLMIMQQQIRNITQQEISTEVLAKSLIRSPISLEIDQAAFTMVFENAKKMNNITNVQSEGLFYKQGGNENE</sequence>
<keyword evidence="10" id="KW-1185">Reference proteome</keyword>
<comment type="subcellular location">
    <subcellularLocation>
        <location evidence="2">Cell inner membrane</location>
    </subcellularLocation>
    <subcellularLocation>
        <location evidence="1">Periplasm</location>
    </subcellularLocation>
</comment>
<gene>
    <name evidence="9" type="ORF">BHF68_00770</name>
</gene>